<evidence type="ECO:0000256" key="8">
    <source>
        <dbReference type="PROSITE-ProRule" id="PRU00169"/>
    </source>
</evidence>
<dbReference type="SUPFAM" id="SSF47384">
    <property type="entry name" value="Homodimeric domain of signal transducing histidine kinase"/>
    <property type="match status" value="1"/>
</dbReference>
<dbReference type="InterPro" id="IPR003660">
    <property type="entry name" value="HAMP_dom"/>
</dbReference>
<dbReference type="PANTHER" id="PTHR45339">
    <property type="entry name" value="HYBRID SIGNAL TRANSDUCTION HISTIDINE KINASE J"/>
    <property type="match status" value="1"/>
</dbReference>
<dbReference type="Gene3D" id="1.10.287.130">
    <property type="match status" value="1"/>
</dbReference>
<evidence type="ECO:0000313" key="13">
    <source>
        <dbReference type="Proteomes" id="UP001302349"/>
    </source>
</evidence>
<dbReference type="PRINTS" id="PR00344">
    <property type="entry name" value="BCTRLSENSOR"/>
</dbReference>
<dbReference type="SMART" id="SM00448">
    <property type="entry name" value="REC"/>
    <property type="match status" value="1"/>
</dbReference>
<dbReference type="EMBL" id="CP136051">
    <property type="protein sequence ID" value="WOK08320.1"/>
    <property type="molecule type" value="Genomic_DNA"/>
</dbReference>
<dbReference type="CDD" id="cd00082">
    <property type="entry name" value="HisKA"/>
    <property type="match status" value="1"/>
</dbReference>
<evidence type="ECO:0000256" key="7">
    <source>
        <dbReference type="ARBA" id="ARBA00023012"/>
    </source>
</evidence>
<dbReference type="CDD" id="cd17546">
    <property type="entry name" value="REC_hyHK_CKI1_RcsC-like"/>
    <property type="match status" value="1"/>
</dbReference>
<dbReference type="InterPro" id="IPR004358">
    <property type="entry name" value="Sig_transdc_His_kin-like_C"/>
</dbReference>
<dbReference type="SMART" id="SM00387">
    <property type="entry name" value="HATPase_c"/>
    <property type="match status" value="1"/>
</dbReference>
<protein>
    <recommendedName>
        <fullName evidence="3">histidine kinase</fullName>
        <ecNumber evidence="3">2.7.13.3</ecNumber>
    </recommendedName>
</protein>
<evidence type="ECO:0000256" key="1">
    <source>
        <dbReference type="ARBA" id="ARBA00000085"/>
    </source>
</evidence>
<dbReference type="SMART" id="SM00388">
    <property type="entry name" value="HisKA"/>
    <property type="match status" value="1"/>
</dbReference>
<evidence type="ECO:0000259" key="9">
    <source>
        <dbReference type="PROSITE" id="PS50109"/>
    </source>
</evidence>
<keyword evidence="4 8" id="KW-0597">Phosphoprotein</keyword>
<dbReference type="PROSITE" id="PS50109">
    <property type="entry name" value="HIS_KIN"/>
    <property type="match status" value="1"/>
</dbReference>
<dbReference type="PROSITE" id="PS50110">
    <property type="entry name" value="RESPONSE_REGULATORY"/>
    <property type="match status" value="1"/>
</dbReference>
<dbReference type="InterPro" id="IPR003594">
    <property type="entry name" value="HATPase_dom"/>
</dbReference>
<feature type="modified residue" description="4-aspartylphosphate" evidence="8">
    <location>
        <position position="498"/>
    </location>
</feature>
<keyword evidence="6" id="KW-0418">Kinase</keyword>
<organism evidence="12 13">
    <name type="scientific">Imperialibacter roseus</name>
    <dbReference type="NCBI Taxonomy" id="1324217"/>
    <lineage>
        <taxon>Bacteria</taxon>
        <taxon>Pseudomonadati</taxon>
        <taxon>Bacteroidota</taxon>
        <taxon>Cytophagia</taxon>
        <taxon>Cytophagales</taxon>
        <taxon>Flammeovirgaceae</taxon>
        <taxon>Imperialibacter</taxon>
    </lineage>
</organism>
<comment type="catalytic activity">
    <reaction evidence="1">
        <text>ATP + protein L-histidine = ADP + protein N-phospho-L-histidine.</text>
        <dbReference type="EC" id="2.7.13.3"/>
    </reaction>
</comment>
<dbReference type="InterPro" id="IPR003661">
    <property type="entry name" value="HisK_dim/P_dom"/>
</dbReference>
<proteinExistence type="predicted"/>
<dbReference type="Pfam" id="PF00072">
    <property type="entry name" value="Response_reg"/>
    <property type="match status" value="1"/>
</dbReference>
<dbReference type="InterPro" id="IPR011006">
    <property type="entry name" value="CheY-like_superfamily"/>
</dbReference>
<dbReference type="PANTHER" id="PTHR45339:SF1">
    <property type="entry name" value="HYBRID SIGNAL TRANSDUCTION HISTIDINE KINASE J"/>
    <property type="match status" value="1"/>
</dbReference>
<dbReference type="InterPro" id="IPR001789">
    <property type="entry name" value="Sig_transdc_resp-reg_receiver"/>
</dbReference>
<dbReference type="Gene3D" id="3.30.450.20">
    <property type="entry name" value="PAS domain"/>
    <property type="match status" value="1"/>
</dbReference>
<evidence type="ECO:0000256" key="5">
    <source>
        <dbReference type="ARBA" id="ARBA00022679"/>
    </source>
</evidence>
<dbReference type="InterPro" id="IPR005467">
    <property type="entry name" value="His_kinase_dom"/>
</dbReference>
<dbReference type="Pfam" id="PF02518">
    <property type="entry name" value="HATPase_c"/>
    <property type="match status" value="1"/>
</dbReference>
<dbReference type="SUPFAM" id="SSF55785">
    <property type="entry name" value="PYP-like sensor domain (PAS domain)"/>
    <property type="match status" value="1"/>
</dbReference>
<evidence type="ECO:0000259" key="11">
    <source>
        <dbReference type="PROSITE" id="PS50885"/>
    </source>
</evidence>
<dbReference type="Gene3D" id="3.30.565.10">
    <property type="entry name" value="Histidine kinase-like ATPase, C-terminal domain"/>
    <property type="match status" value="1"/>
</dbReference>
<feature type="domain" description="Histidine kinase" evidence="9">
    <location>
        <begin position="199"/>
        <end position="425"/>
    </location>
</feature>
<evidence type="ECO:0000256" key="6">
    <source>
        <dbReference type="ARBA" id="ARBA00022777"/>
    </source>
</evidence>
<evidence type="ECO:0000256" key="3">
    <source>
        <dbReference type="ARBA" id="ARBA00012438"/>
    </source>
</evidence>
<dbReference type="InterPro" id="IPR036890">
    <property type="entry name" value="HATPase_C_sf"/>
</dbReference>
<dbReference type="Pfam" id="PF00512">
    <property type="entry name" value="HisKA"/>
    <property type="match status" value="1"/>
</dbReference>
<keyword evidence="7" id="KW-0902">Two-component regulatory system</keyword>
<dbReference type="SMART" id="SM00091">
    <property type="entry name" value="PAS"/>
    <property type="match status" value="1"/>
</dbReference>
<keyword evidence="13" id="KW-1185">Reference proteome</keyword>
<evidence type="ECO:0000256" key="2">
    <source>
        <dbReference type="ARBA" id="ARBA00004370"/>
    </source>
</evidence>
<dbReference type="PROSITE" id="PS50885">
    <property type="entry name" value="HAMP"/>
    <property type="match status" value="1"/>
</dbReference>
<dbReference type="Proteomes" id="UP001302349">
    <property type="component" value="Chromosome"/>
</dbReference>
<dbReference type="RefSeq" id="WP_317490962.1">
    <property type="nucleotide sequence ID" value="NZ_CP136051.1"/>
</dbReference>
<name>A0ABZ0IWL8_9BACT</name>
<dbReference type="CDD" id="cd16922">
    <property type="entry name" value="HATPase_EvgS-ArcB-TorS-like"/>
    <property type="match status" value="1"/>
</dbReference>
<accession>A0ABZ0IWL8</accession>
<evidence type="ECO:0000256" key="4">
    <source>
        <dbReference type="ARBA" id="ARBA00022553"/>
    </source>
</evidence>
<dbReference type="InterPro" id="IPR000014">
    <property type="entry name" value="PAS"/>
</dbReference>
<dbReference type="EC" id="2.7.13.3" evidence="3"/>
<dbReference type="SUPFAM" id="SSF55874">
    <property type="entry name" value="ATPase domain of HSP90 chaperone/DNA topoisomerase II/histidine kinase"/>
    <property type="match status" value="1"/>
</dbReference>
<dbReference type="InterPro" id="IPR036097">
    <property type="entry name" value="HisK_dim/P_sf"/>
</dbReference>
<feature type="domain" description="HAMP" evidence="11">
    <location>
        <begin position="9"/>
        <end position="62"/>
    </location>
</feature>
<keyword evidence="5" id="KW-0808">Transferase</keyword>
<reference evidence="12 13" key="1">
    <citation type="journal article" date="2023" name="Microbiol. Resour. Announc.">
        <title>Complete Genome Sequence of Imperialibacter roseus strain P4T.</title>
        <authorList>
            <person name="Tizabi D.R."/>
            <person name="Bachvaroff T."/>
            <person name="Hill R.T."/>
        </authorList>
    </citation>
    <scope>NUCLEOTIDE SEQUENCE [LARGE SCALE GENOMIC DNA]</scope>
    <source>
        <strain evidence="12 13">P4T</strain>
    </source>
</reference>
<dbReference type="CDD" id="cd00130">
    <property type="entry name" value="PAS"/>
    <property type="match status" value="1"/>
</dbReference>
<feature type="domain" description="Response regulatory" evidence="10">
    <location>
        <begin position="449"/>
        <end position="563"/>
    </location>
</feature>
<gene>
    <name evidence="12" type="ORF">RT717_06670</name>
</gene>
<comment type="subcellular location">
    <subcellularLocation>
        <location evidence="2">Membrane</location>
    </subcellularLocation>
</comment>
<evidence type="ECO:0000313" key="12">
    <source>
        <dbReference type="EMBL" id="WOK08320.1"/>
    </source>
</evidence>
<dbReference type="SUPFAM" id="SSF52172">
    <property type="entry name" value="CheY-like"/>
    <property type="match status" value="1"/>
</dbReference>
<evidence type="ECO:0000259" key="10">
    <source>
        <dbReference type="PROSITE" id="PS50110"/>
    </source>
</evidence>
<dbReference type="InterPro" id="IPR035965">
    <property type="entry name" value="PAS-like_dom_sf"/>
</dbReference>
<dbReference type="Gene3D" id="3.40.50.2300">
    <property type="match status" value="1"/>
</dbReference>
<sequence length="565" mass="63401">MLPKHEIPDHLKGRIDDIIQLVYEIANGNFEYRLPRYGFNDELDGLVGGINMLGEELKSSMVSKNYLESIYKGVVDVLFILDIDFRIEEVNEITLEKFNCEESALLKRPLAELLSENEQILLERVRAELGEKNICRINELHFCFNGELSKPHSATFSYLLNSQNQPSNILLIAKDVSVFKEARERAEASNEAKTRFLANMSHEIRTPLSAILGFIDLMFETSPTEEQQNFLRLIKASGEDLSKLINNILDINKIEAGKLTLEQIEFQFEEIMKSNLNPYRYLAREKGIDLSISIDPAIPKVLIGDPQKINQIVRNLVSNAVKFTVTGNINVNFTSLPAKAGYAVIQGDIIDSGIGIPSNKLNVIFDSFTQADDSTSRNYGGSGLGLTICRYLLNSMDGDIKVESPPVSFGFEKGTAFTFTMELKAADSQVVKPREEAQTLKLKFSRQYHILVVDDNDLNLKLAKRVLENLGAKALVADSGQSALELINIHDFDLVFIDIHMPEMDGYELAAKIRKMQYNMPLIALSADAYEEAVLKSLQSGMNAHVKKPFTKEEIFVASKGFLEL</sequence>